<dbReference type="EMBL" id="VIWU01000001">
    <property type="protein sequence ID" value="TWF80164.1"/>
    <property type="molecule type" value="Genomic_DNA"/>
</dbReference>
<dbReference type="RefSeq" id="WP_147258886.1">
    <property type="nucleotide sequence ID" value="NZ_VIWU01000001.1"/>
</dbReference>
<dbReference type="OrthoDB" id="163447at2"/>
<evidence type="ECO:0000256" key="1">
    <source>
        <dbReference type="SAM" id="MobiDB-lite"/>
    </source>
</evidence>
<evidence type="ECO:0000313" key="2">
    <source>
        <dbReference type="EMBL" id="TWF80164.1"/>
    </source>
</evidence>
<organism evidence="2 3">
    <name type="scientific">Pseudonocardia hierapolitana</name>
    <dbReference type="NCBI Taxonomy" id="1128676"/>
    <lineage>
        <taxon>Bacteria</taxon>
        <taxon>Bacillati</taxon>
        <taxon>Actinomycetota</taxon>
        <taxon>Actinomycetes</taxon>
        <taxon>Pseudonocardiales</taxon>
        <taxon>Pseudonocardiaceae</taxon>
        <taxon>Pseudonocardia</taxon>
    </lineage>
</organism>
<comment type="caution">
    <text evidence="2">The sequence shown here is derived from an EMBL/GenBank/DDBJ whole genome shotgun (WGS) entry which is preliminary data.</text>
</comment>
<accession>A0A561SZ66</accession>
<evidence type="ECO:0000313" key="3">
    <source>
        <dbReference type="Proteomes" id="UP000321261"/>
    </source>
</evidence>
<dbReference type="GO" id="GO:0031412">
    <property type="term" value="P:gas vesicle organization"/>
    <property type="evidence" value="ECO:0007669"/>
    <property type="project" value="InterPro"/>
</dbReference>
<dbReference type="AlphaFoldDB" id="A0A561SZ66"/>
<proteinExistence type="predicted"/>
<reference evidence="2 3" key="1">
    <citation type="submission" date="2019-06" db="EMBL/GenBank/DDBJ databases">
        <title>Sequencing the genomes of 1000 actinobacteria strains.</title>
        <authorList>
            <person name="Klenk H.-P."/>
        </authorList>
    </citation>
    <scope>NUCLEOTIDE SEQUENCE [LARGE SCALE GENOMIC DNA]</scope>
    <source>
        <strain evidence="2 3">DSM 45671</strain>
    </source>
</reference>
<sequence length="142" mass="15832">MADDEQATPRRKRRARTGDSGPEQGEETVRDEGAAEGDEQDDGEQEPGEQEHDGSAIPAPAAARRAARYIAEFTGRHPESVISVERHDGDWQVGVEVVETHRIPDTTDVLATYEVRLDGDGSLVSYRRTRRYARGQLDKECR</sequence>
<dbReference type="Pfam" id="PF05800">
    <property type="entry name" value="GvpO"/>
    <property type="match status" value="1"/>
</dbReference>
<feature type="region of interest" description="Disordered" evidence="1">
    <location>
        <begin position="1"/>
        <end position="62"/>
    </location>
</feature>
<protein>
    <submittedName>
        <fullName evidence="2">Gas vesicle protein GvpO</fullName>
    </submittedName>
</protein>
<feature type="compositionally biased region" description="Acidic residues" evidence="1">
    <location>
        <begin position="34"/>
        <end position="48"/>
    </location>
</feature>
<name>A0A561SZ66_9PSEU</name>
<dbReference type="PIRSF" id="PIRSF028743">
    <property type="entry name" value="GvpO_protein"/>
    <property type="match status" value="1"/>
</dbReference>
<dbReference type="Proteomes" id="UP000321261">
    <property type="component" value="Unassembled WGS sequence"/>
</dbReference>
<dbReference type="InterPro" id="IPR008634">
    <property type="entry name" value="Gas-vesicle_GvpO"/>
</dbReference>
<keyword evidence="3" id="KW-1185">Reference proteome</keyword>
<gene>
    <name evidence="2" type="ORF">FHX44_116102</name>
</gene>